<proteinExistence type="predicted"/>
<dbReference type="Proteomes" id="UP001157418">
    <property type="component" value="Unassembled WGS sequence"/>
</dbReference>
<accession>A0AAU9M2W9</accession>
<evidence type="ECO:0000259" key="1">
    <source>
        <dbReference type="Pfam" id="PF12041"/>
    </source>
</evidence>
<dbReference type="Gene3D" id="1.10.10.1290">
    <property type="entry name" value="Transcriptional regulator DELLA, N-terminal domain"/>
    <property type="match status" value="1"/>
</dbReference>
<dbReference type="SMART" id="SM01129">
    <property type="entry name" value="DELLA"/>
    <property type="match status" value="1"/>
</dbReference>
<sequence length="169" mass="17817">MKPNHPQKTIIFCPNSTSTSTSIRGDTSSATTGPAFNNFTSDIEHLEGVLGNDDGLSQIASDSVHYNPSDLSSWLQSMICELNRTTGPPMADDSFMNASSASVRAVAPSSGLTSVFVDDMQAIPGNAIYPLKKKAKHSPSSSSGAISASSSYNLKPKPNSNSVVPIYIF</sequence>
<feature type="domain" description="Transcriptional factor DELLA N-terminal" evidence="1">
    <location>
        <begin position="42"/>
        <end position="85"/>
    </location>
</feature>
<dbReference type="InterPro" id="IPR038088">
    <property type="entry name" value="DELLA_N_sf"/>
</dbReference>
<name>A0AAU9M2W9_9ASTR</name>
<protein>
    <recommendedName>
        <fullName evidence="1">Transcriptional factor DELLA N-terminal domain-containing protein</fullName>
    </recommendedName>
</protein>
<gene>
    <name evidence="2" type="ORF">LVIROSA_LOCUS7376</name>
</gene>
<dbReference type="Pfam" id="PF12041">
    <property type="entry name" value="DELLA"/>
    <property type="match status" value="1"/>
</dbReference>
<evidence type="ECO:0000313" key="3">
    <source>
        <dbReference type="Proteomes" id="UP001157418"/>
    </source>
</evidence>
<comment type="caution">
    <text evidence="2">The sequence shown here is derived from an EMBL/GenBank/DDBJ whole genome shotgun (WGS) entry which is preliminary data.</text>
</comment>
<organism evidence="2 3">
    <name type="scientific">Lactuca virosa</name>
    <dbReference type="NCBI Taxonomy" id="75947"/>
    <lineage>
        <taxon>Eukaryota</taxon>
        <taxon>Viridiplantae</taxon>
        <taxon>Streptophyta</taxon>
        <taxon>Embryophyta</taxon>
        <taxon>Tracheophyta</taxon>
        <taxon>Spermatophyta</taxon>
        <taxon>Magnoliopsida</taxon>
        <taxon>eudicotyledons</taxon>
        <taxon>Gunneridae</taxon>
        <taxon>Pentapetalae</taxon>
        <taxon>asterids</taxon>
        <taxon>campanulids</taxon>
        <taxon>Asterales</taxon>
        <taxon>Asteraceae</taxon>
        <taxon>Cichorioideae</taxon>
        <taxon>Cichorieae</taxon>
        <taxon>Lactucinae</taxon>
        <taxon>Lactuca</taxon>
    </lineage>
</organism>
<dbReference type="AlphaFoldDB" id="A0AAU9M2W9"/>
<dbReference type="EMBL" id="CAKMRJ010000615">
    <property type="protein sequence ID" value="CAH1419876.1"/>
    <property type="molecule type" value="Genomic_DNA"/>
</dbReference>
<reference evidence="2 3" key="1">
    <citation type="submission" date="2022-01" db="EMBL/GenBank/DDBJ databases">
        <authorList>
            <person name="Xiong W."/>
            <person name="Schranz E."/>
        </authorList>
    </citation>
    <scope>NUCLEOTIDE SEQUENCE [LARGE SCALE GENOMIC DNA]</scope>
</reference>
<evidence type="ECO:0000313" key="2">
    <source>
        <dbReference type="EMBL" id="CAH1419876.1"/>
    </source>
</evidence>
<dbReference type="InterPro" id="IPR021914">
    <property type="entry name" value="TF_DELLA_N"/>
</dbReference>
<keyword evidence="3" id="KW-1185">Reference proteome</keyword>